<dbReference type="EMBL" id="GBRH01187073">
    <property type="protein sequence ID" value="JAE10823.1"/>
    <property type="molecule type" value="Transcribed_RNA"/>
</dbReference>
<name>A0A0A9FR90_ARUDO</name>
<reference evidence="1" key="1">
    <citation type="submission" date="2014-09" db="EMBL/GenBank/DDBJ databases">
        <authorList>
            <person name="Magalhaes I.L.F."/>
            <person name="Oliveira U."/>
            <person name="Santos F.R."/>
            <person name="Vidigal T.H.D.A."/>
            <person name="Brescovit A.D."/>
            <person name="Santos A.J."/>
        </authorList>
    </citation>
    <scope>NUCLEOTIDE SEQUENCE</scope>
    <source>
        <tissue evidence="1">Shoot tissue taken approximately 20 cm above the soil surface</tissue>
    </source>
</reference>
<accession>A0A0A9FR90</accession>
<protein>
    <submittedName>
        <fullName evidence="1">Uncharacterized protein</fullName>
    </submittedName>
</protein>
<reference evidence="1" key="2">
    <citation type="journal article" date="2015" name="Data Brief">
        <title>Shoot transcriptome of the giant reed, Arundo donax.</title>
        <authorList>
            <person name="Barrero R.A."/>
            <person name="Guerrero F.D."/>
            <person name="Moolhuijzen P."/>
            <person name="Goolsby J.A."/>
            <person name="Tidwell J."/>
            <person name="Bellgard S.E."/>
            <person name="Bellgard M.I."/>
        </authorList>
    </citation>
    <scope>NUCLEOTIDE SEQUENCE</scope>
    <source>
        <tissue evidence="1">Shoot tissue taken approximately 20 cm above the soil surface</tissue>
    </source>
</reference>
<sequence length="25" mass="3035">MYLKFNSIHKKRILQPSYLVNIRTA</sequence>
<evidence type="ECO:0000313" key="1">
    <source>
        <dbReference type="EMBL" id="JAE10823.1"/>
    </source>
</evidence>
<dbReference type="AlphaFoldDB" id="A0A0A9FR90"/>
<organism evidence="1">
    <name type="scientific">Arundo donax</name>
    <name type="common">Giant reed</name>
    <name type="synonym">Donax arundinaceus</name>
    <dbReference type="NCBI Taxonomy" id="35708"/>
    <lineage>
        <taxon>Eukaryota</taxon>
        <taxon>Viridiplantae</taxon>
        <taxon>Streptophyta</taxon>
        <taxon>Embryophyta</taxon>
        <taxon>Tracheophyta</taxon>
        <taxon>Spermatophyta</taxon>
        <taxon>Magnoliopsida</taxon>
        <taxon>Liliopsida</taxon>
        <taxon>Poales</taxon>
        <taxon>Poaceae</taxon>
        <taxon>PACMAD clade</taxon>
        <taxon>Arundinoideae</taxon>
        <taxon>Arundineae</taxon>
        <taxon>Arundo</taxon>
    </lineage>
</organism>
<proteinExistence type="predicted"/>